<feature type="transmembrane region" description="Helical" evidence="1">
    <location>
        <begin position="36"/>
        <end position="54"/>
    </location>
</feature>
<evidence type="ECO:0000256" key="1">
    <source>
        <dbReference type="SAM" id="Phobius"/>
    </source>
</evidence>
<comment type="caution">
    <text evidence="2">The sequence shown here is derived from an EMBL/GenBank/DDBJ whole genome shotgun (WGS) entry which is preliminary data.</text>
</comment>
<name>A0AAV0K324_9ROSI</name>
<dbReference type="EMBL" id="CAMGYJ010000005">
    <property type="protein sequence ID" value="CAI0415256.1"/>
    <property type="molecule type" value="Genomic_DNA"/>
</dbReference>
<keyword evidence="1" id="KW-0812">Transmembrane</keyword>
<keyword evidence="1" id="KW-0472">Membrane</keyword>
<gene>
    <name evidence="2" type="ORF">LITE_LOCUS16556</name>
</gene>
<keyword evidence="1" id="KW-1133">Transmembrane helix</keyword>
<organism evidence="2 3">
    <name type="scientific">Linum tenue</name>
    <dbReference type="NCBI Taxonomy" id="586396"/>
    <lineage>
        <taxon>Eukaryota</taxon>
        <taxon>Viridiplantae</taxon>
        <taxon>Streptophyta</taxon>
        <taxon>Embryophyta</taxon>
        <taxon>Tracheophyta</taxon>
        <taxon>Spermatophyta</taxon>
        <taxon>Magnoliopsida</taxon>
        <taxon>eudicotyledons</taxon>
        <taxon>Gunneridae</taxon>
        <taxon>Pentapetalae</taxon>
        <taxon>rosids</taxon>
        <taxon>fabids</taxon>
        <taxon>Malpighiales</taxon>
        <taxon>Linaceae</taxon>
        <taxon>Linum</taxon>
    </lineage>
</organism>
<protein>
    <submittedName>
        <fullName evidence="2">Uncharacterized protein</fullName>
    </submittedName>
</protein>
<reference evidence="2" key="1">
    <citation type="submission" date="2022-08" db="EMBL/GenBank/DDBJ databases">
        <authorList>
            <person name="Gutierrez-Valencia J."/>
        </authorList>
    </citation>
    <scope>NUCLEOTIDE SEQUENCE</scope>
</reference>
<sequence>MEIWILSSFSSNLFDNCIIELYSPSSSHRIMRTPSFYSFLVFPLILCFASLPAYH</sequence>
<accession>A0AAV0K324</accession>
<proteinExistence type="predicted"/>
<dbReference type="Proteomes" id="UP001154282">
    <property type="component" value="Unassembled WGS sequence"/>
</dbReference>
<dbReference type="AlphaFoldDB" id="A0AAV0K324"/>
<keyword evidence="3" id="KW-1185">Reference proteome</keyword>
<evidence type="ECO:0000313" key="3">
    <source>
        <dbReference type="Proteomes" id="UP001154282"/>
    </source>
</evidence>
<evidence type="ECO:0000313" key="2">
    <source>
        <dbReference type="EMBL" id="CAI0415256.1"/>
    </source>
</evidence>